<sequence length="382" mass="43030">MGAFSQYSSSSTLLATNLVSSASLPHASKLLYMLLLQEFSSGLAVLQVPDDLMNWRFHEWTTVELGDDFRFCSSKIKAQYPKPGPYMMRVFGPGRPHVGEGKSHASFPQDFDCVQASNIVNNNYTGLFDTRLVRISGTTQWDGVNDVGSAVLMIHNEEAIITFSTVDGRRYNNRVELMTLARVHEQSVSLTTGTGSILNQLYHFPVPFGRPAVIRRVGRSGIAQSSTLWAKPEPPRSIQGIKWKLNILVNKFIYDALGSPLPYPNRLATTPLPFFYLEAKSKPSRMIDPLIEETDPAHRRLYEEVVNKKNLKREIQVTLSSLFVAVLQFAEGKLAKTKNCRRKENLFVVALEAEIEVLKTGMLQLFDAYKHLLLEEELAPHR</sequence>
<organism evidence="1 2">
    <name type="scientific">Armillaria ostoyae</name>
    <name type="common">Armillaria root rot fungus</name>
    <dbReference type="NCBI Taxonomy" id="47428"/>
    <lineage>
        <taxon>Eukaryota</taxon>
        <taxon>Fungi</taxon>
        <taxon>Dikarya</taxon>
        <taxon>Basidiomycota</taxon>
        <taxon>Agaricomycotina</taxon>
        <taxon>Agaricomycetes</taxon>
        <taxon>Agaricomycetidae</taxon>
        <taxon>Agaricales</taxon>
        <taxon>Marasmiineae</taxon>
        <taxon>Physalacriaceae</taxon>
        <taxon>Armillaria</taxon>
    </lineage>
</organism>
<dbReference type="EMBL" id="FUEG01000080">
    <property type="protein sequence ID" value="SJL18981.1"/>
    <property type="molecule type" value="Genomic_DNA"/>
</dbReference>
<keyword evidence="2" id="KW-1185">Reference proteome</keyword>
<reference evidence="2" key="1">
    <citation type="journal article" date="2017" name="Nat. Ecol. Evol.">
        <title>Genome expansion and lineage-specific genetic innovations in the forest pathogenic fungi Armillaria.</title>
        <authorList>
            <person name="Sipos G."/>
            <person name="Prasanna A.N."/>
            <person name="Walter M.C."/>
            <person name="O'Connor E."/>
            <person name="Balint B."/>
            <person name="Krizsan K."/>
            <person name="Kiss B."/>
            <person name="Hess J."/>
            <person name="Varga T."/>
            <person name="Slot J."/>
            <person name="Riley R."/>
            <person name="Boka B."/>
            <person name="Rigling D."/>
            <person name="Barry K."/>
            <person name="Lee J."/>
            <person name="Mihaltcheva S."/>
            <person name="LaButti K."/>
            <person name="Lipzen A."/>
            <person name="Waldron R."/>
            <person name="Moloney N.M."/>
            <person name="Sperisen C."/>
            <person name="Kredics L."/>
            <person name="Vagvoelgyi C."/>
            <person name="Patrignani A."/>
            <person name="Fitzpatrick D."/>
            <person name="Nagy I."/>
            <person name="Doyle S."/>
            <person name="Anderson J.B."/>
            <person name="Grigoriev I.V."/>
            <person name="Gueldener U."/>
            <person name="Muensterkoetter M."/>
            <person name="Nagy L.G."/>
        </authorList>
    </citation>
    <scope>NUCLEOTIDE SEQUENCE [LARGE SCALE GENOMIC DNA]</scope>
    <source>
        <strain evidence="2">C18/9</strain>
    </source>
</reference>
<dbReference type="OrthoDB" id="10555659at2759"/>
<proteinExistence type="predicted"/>
<dbReference type="Proteomes" id="UP000219338">
    <property type="component" value="Unassembled WGS sequence"/>
</dbReference>
<name>A0A284SDA4_ARMOS</name>
<accession>A0A284SDA4</accession>
<protein>
    <submittedName>
        <fullName evidence="1">Uncharacterized protein</fullName>
    </submittedName>
</protein>
<evidence type="ECO:0000313" key="1">
    <source>
        <dbReference type="EMBL" id="SJL18981.1"/>
    </source>
</evidence>
<evidence type="ECO:0000313" key="2">
    <source>
        <dbReference type="Proteomes" id="UP000219338"/>
    </source>
</evidence>
<dbReference type="AlphaFoldDB" id="A0A284SDA4"/>
<gene>
    <name evidence="1" type="ORF">ARMOST_22586</name>
</gene>